<dbReference type="PRINTS" id="PR00469">
    <property type="entry name" value="PNDRDTASEII"/>
</dbReference>
<evidence type="ECO:0000259" key="4">
    <source>
        <dbReference type="Pfam" id="PF13192"/>
    </source>
</evidence>
<keyword evidence="6" id="KW-1185">Reference proteome</keyword>
<dbReference type="SUPFAM" id="SSF52833">
    <property type="entry name" value="Thioredoxin-like"/>
    <property type="match status" value="2"/>
</dbReference>
<dbReference type="PANTHER" id="PTHR48105">
    <property type="entry name" value="THIOREDOXIN REDUCTASE 1-RELATED-RELATED"/>
    <property type="match status" value="1"/>
</dbReference>
<evidence type="ECO:0000313" key="5">
    <source>
        <dbReference type="EMBL" id="KHS56739.1"/>
    </source>
</evidence>
<dbReference type="CDD" id="cd02974">
    <property type="entry name" value="AhpF_NTD_N"/>
    <property type="match status" value="1"/>
</dbReference>
<reference evidence="5 6" key="1">
    <citation type="submission" date="2014-12" db="EMBL/GenBank/DDBJ databases">
        <title>Draft genome sequence of Terrisporobacter sp. 08-306576, isolated from the blood culture of a bacteremia patient.</title>
        <authorList>
            <person name="Lund L.C."/>
            <person name="Sydenham T.V."/>
            <person name="Hogh S.V."/>
            <person name="Skov M.N."/>
            <person name="Kemp M."/>
            <person name="Justesen U.S."/>
        </authorList>
    </citation>
    <scope>NUCLEOTIDE SEQUENCE [LARGE SCALE GENOMIC DNA]</scope>
    <source>
        <strain evidence="5 6">08-306576</strain>
    </source>
</reference>
<dbReference type="Pfam" id="PF13192">
    <property type="entry name" value="Thioredoxin_3"/>
    <property type="match status" value="1"/>
</dbReference>
<dbReference type="InterPro" id="IPR023753">
    <property type="entry name" value="FAD/NAD-binding_dom"/>
</dbReference>
<dbReference type="AlphaFoldDB" id="A0A0B3VVX5"/>
<organism evidence="5 6">
    <name type="scientific">Terrisporobacter othiniensis</name>
    <dbReference type="NCBI Taxonomy" id="1577792"/>
    <lineage>
        <taxon>Bacteria</taxon>
        <taxon>Bacillati</taxon>
        <taxon>Bacillota</taxon>
        <taxon>Clostridia</taxon>
        <taxon>Peptostreptococcales</taxon>
        <taxon>Peptostreptococcaceae</taxon>
        <taxon>Terrisporobacter</taxon>
    </lineage>
</organism>
<dbReference type="InterPro" id="IPR050097">
    <property type="entry name" value="Ferredoxin-NADP_redctase_2"/>
</dbReference>
<dbReference type="Gene3D" id="3.40.30.80">
    <property type="match status" value="1"/>
</dbReference>
<dbReference type="OrthoDB" id="9806179at2"/>
<evidence type="ECO:0000256" key="2">
    <source>
        <dbReference type="ARBA" id="ARBA00023002"/>
    </source>
</evidence>
<dbReference type="PRINTS" id="PR00368">
    <property type="entry name" value="FADPNR"/>
</dbReference>
<proteinExistence type="predicted"/>
<evidence type="ECO:0000313" key="6">
    <source>
        <dbReference type="Proteomes" id="UP000031189"/>
    </source>
</evidence>
<dbReference type="InterPro" id="IPR036188">
    <property type="entry name" value="FAD/NAD-bd_sf"/>
</dbReference>
<feature type="domain" description="Thioredoxin-like fold" evidence="4">
    <location>
        <begin position="487"/>
        <end position="560"/>
    </location>
</feature>
<dbReference type="InterPro" id="IPR012336">
    <property type="entry name" value="Thioredoxin-like_fold"/>
</dbReference>
<dbReference type="STRING" id="1577792.QX51_12220"/>
<dbReference type="GO" id="GO:0016491">
    <property type="term" value="F:oxidoreductase activity"/>
    <property type="evidence" value="ECO:0007669"/>
    <property type="project" value="UniProtKB-KW"/>
</dbReference>
<dbReference type="InterPro" id="IPR017561">
    <property type="entry name" value="AhpF_homologue_put"/>
</dbReference>
<dbReference type="RefSeq" id="WP_039680190.1">
    <property type="nucleotide sequence ID" value="NZ_JWHR01000109.1"/>
</dbReference>
<sequence>MIYDLIIIGGGPAGISAGIYAGRAKLKTLVIEKENMGGQIKTTHEMVNYPGILQTTGIDYMDTLRQQALSFNVNFKEDEVLDLNLESDIKVIKTKKEEIQGRAIIFATGASPRKLGFKGEEEFTGRGVAYCATCDGEFFQGLDVFVIGGGYAAAEEALFLTKFAKKVRVVVRKSEFGCAKTIADKVKAHAKIEVLFNTELEEVGGEGVLQFAKFKNNKTGEIFEYKASKEDGTFGLFVFIGYKPQTELLKGKVQLDEQGYIVTNEVMETNLPGVYAAGDLRPKLLRQVVTAVADGAIAATVAEKYVEEQKHRLGIEDEEEIVVENKVEEKVIEEKVIEEKPVELLNINDKNRKSKLLNDVLRNQIKSILAMMEKEVTLVSIVDETMEKSIEFMDLILDMASLGEKLKVEIYKKSENPEMEAKINADKLPVVALLDENKNYSGVKFHGVPGGHELNSFILAIYNLAGPGQAIDQSLLKEIKAFDKKTNIKVVVSLSCTLCPDVVVASQRLAMENENIEAEMVELSLFEDIKRKYRIMSVPAIIVNDDKIHFGAKKINEILDLISK</sequence>
<dbReference type="EMBL" id="JWHR01000109">
    <property type="protein sequence ID" value="KHS56739.1"/>
    <property type="molecule type" value="Genomic_DNA"/>
</dbReference>
<dbReference type="Pfam" id="PF07992">
    <property type="entry name" value="Pyr_redox_2"/>
    <property type="match status" value="1"/>
</dbReference>
<keyword evidence="1" id="KW-0285">Flavoprotein</keyword>
<feature type="domain" description="FAD/NAD(P)-binding" evidence="3">
    <location>
        <begin position="3"/>
        <end position="295"/>
    </location>
</feature>
<accession>A0A0B3VVX5</accession>
<evidence type="ECO:0000256" key="1">
    <source>
        <dbReference type="ARBA" id="ARBA00022630"/>
    </source>
</evidence>
<dbReference type="NCBIfam" id="TIGR03143">
    <property type="entry name" value="AhpF_homolog"/>
    <property type="match status" value="1"/>
</dbReference>
<dbReference type="Proteomes" id="UP000031189">
    <property type="component" value="Unassembled WGS sequence"/>
</dbReference>
<dbReference type="Gene3D" id="3.50.50.60">
    <property type="entry name" value="FAD/NAD(P)-binding domain"/>
    <property type="match status" value="2"/>
</dbReference>
<dbReference type="InterPro" id="IPR044142">
    <property type="entry name" value="AhpF_NTD_N"/>
</dbReference>
<dbReference type="InterPro" id="IPR036249">
    <property type="entry name" value="Thioredoxin-like_sf"/>
</dbReference>
<evidence type="ECO:0000259" key="3">
    <source>
        <dbReference type="Pfam" id="PF07992"/>
    </source>
</evidence>
<keyword evidence="2" id="KW-0560">Oxidoreductase</keyword>
<protein>
    <submittedName>
        <fullName evidence="5">Thioredoxin reductase</fullName>
    </submittedName>
</protein>
<gene>
    <name evidence="5" type="ORF">QX51_12220</name>
</gene>
<dbReference type="SUPFAM" id="SSF51905">
    <property type="entry name" value="FAD/NAD(P)-binding domain"/>
    <property type="match status" value="1"/>
</dbReference>
<comment type="caution">
    <text evidence="5">The sequence shown here is derived from an EMBL/GenBank/DDBJ whole genome shotgun (WGS) entry which is preliminary data.</text>
</comment>
<name>A0A0B3VVX5_9FIRM</name>